<reference evidence="1 2" key="2">
    <citation type="journal article" date="2017" name="Front. Plant Sci.">
        <title>Gene Classification and Mining of Molecular Markers Useful in Red Clover (Trifolium pratense) Breeding.</title>
        <authorList>
            <person name="Istvanek J."/>
            <person name="Dluhosova J."/>
            <person name="Dluhos P."/>
            <person name="Patkova L."/>
            <person name="Nedelnik J."/>
            <person name="Repkova J."/>
        </authorList>
    </citation>
    <scope>NUCLEOTIDE SEQUENCE [LARGE SCALE GENOMIC DNA]</scope>
    <source>
        <strain evidence="2">cv. Tatra</strain>
        <tissue evidence="1">Young leaves</tissue>
    </source>
</reference>
<dbReference type="EMBL" id="ASHM01048468">
    <property type="protein sequence ID" value="PNX85319.1"/>
    <property type="molecule type" value="Genomic_DNA"/>
</dbReference>
<dbReference type="Gene3D" id="3.30.460.10">
    <property type="entry name" value="Beta Polymerase, domain 2"/>
    <property type="match status" value="1"/>
</dbReference>
<reference evidence="1 2" key="1">
    <citation type="journal article" date="2014" name="Am. J. Bot.">
        <title>Genome assembly and annotation for red clover (Trifolium pratense; Fabaceae).</title>
        <authorList>
            <person name="Istvanek J."/>
            <person name="Jaros M."/>
            <person name="Krenek A."/>
            <person name="Repkova J."/>
        </authorList>
    </citation>
    <scope>NUCLEOTIDE SEQUENCE [LARGE SCALE GENOMIC DNA]</scope>
    <source>
        <strain evidence="2">cv. Tatra</strain>
        <tissue evidence="1">Young leaves</tissue>
    </source>
</reference>
<dbReference type="Proteomes" id="UP000236291">
    <property type="component" value="Unassembled WGS sequence"/>
</dbReference>
<accession>A0A2K3M3G5</accession>
<gene>
    <name evidence="1" type="ORF">L195_g041387</name>
</gene>
<dbReference type="SUPFAM" id="SSF81301">
    <property type="entry name" value="Nucleotidyltransferase"/>
    <property type="match status" value="1"/>
</dbReference>
<dbReference type="AlphaFoldDB" id="A0A2K3M3G5"/>
<name>A0A2K3M3G5_TRIPR</name>
<proteinExistence type="predicted"/>
<dbReference type="InterPro" id="IPR043519">
    <property type="entry name" value="NT_sf"/>
</dbReference>
<sequence>MAKKIQVIGKARVPIIKFVEKKSGLSFDIRFPQVEPATASGLIRASPLSNATAAEPGAAQTYLAAVNWKRAI</sequence>
<protein>
    <submittedName>
        <fullName evidence="1">Uncharacterized protein</fullName>
    </submittedName>
</protein>
<evidence type="ECO:0000313" key="2">
    <source>
        <dbReference type="Proteomes" id="UP000236291"/>
    </source>
</evidence>
<evidence type="ECO:0000313" key="1">
    <source>
        <dbReference type="EMBL" id="PNX85319.1"/>
    </source>
</evidence>
<organism evidence="1 2">
    <name type="scientific">Trifolium pratense</name>
    <name type="common">Red clover</name>
    <dbReference type="NCBI Taxonomy" id="57577"/>
    <lineage>
        <taxon>Eukaryota</taxon>
        <taxon>Viridiplantae</taxon>
        <taxon>Streptophyta</taxon>
        <taxon>Embryophyta</taxon>
        <taxon>Tracheophyta</taxon>
        <taxon>Spermatophyta</taxon>
        <taxon>Magnoliopsida</taxon>
        <taxon>eudicotyledons</taxon>
        <taxon>Gunneridae</taxon>
        <taxon>Pentapetalae</taxon>
        <taxon>rosids</taxon>
        <taxon>fabids</taxon>
        <taxon>Fabales</taxon>
        <taxon>Fabaceae</taxon>
        <taxon>Papilionoideae</taxon>
        <taxon>50 kb inversion clade</taxon>
        <taxon>NPAAA clade</taxon>
        <taxon>Hologalegina</taxon>
        <taxon>IRL clade</taxon>
        <taxon>Trifolieae</taxon>
        <taxon>Trifolium</taxon>
    </lineage>
</organism>
<comment type="caution">
    <text evidence="1">The sequence shown here is derived from an EMBL/GenBank/DDBJ whole genome shotgun (WGS) entry which is preliminary data.</text>
</comment>